<gene>
    <name evidence="1" type="ORF">CBOVIS_LOCUS3942</name>
</gene>
<dbReference type="Proteomes" id="UP000494206">
    <property type="component" value="Unassembled WGS sequence"/>
</dbReference>
<organism evidence="1 2">
    <name type="scientific">Caenorhabditis bovis</name>
    <dbReference type="NCBI Taxonomy" id="2654633"/>
    <lineage>
        <taxon>Eukaryota</taxon>
        <taxon>Metazoa</taxon>
        <taxon>Ecdysozoa</taxon>
        <taxon>Nematoda</taxon>
        <taxon>Chromadorea</taxon>
        <taxon>Rhabditida</taxon>
        <taxon>Rhabditina</taxon>
        <taxon>Rhabditomorpha</taxon>
        <taxon>Rhabditoidea</taxon>
        <taxon>Rhabditidae</taxon>
        <taxon>Peloderinae</taxon>
        <taxon>Caenorhabditis</taxon>
    </lineage>
</organism>
<accession>A0A8S1EBW2</accession>
<dbReference type="OrthoDB" id="5870064at2759"/>
<dbReference type="Pfam" id="PF04870">
    <property type="entry name" value="Moulting_cycle"/>
    <property type="match status" value="1"/>
</dbReference>
<evidence type="ECO:0000313" key="1">
    <source>
        <dbReference type="EMBL" id="CAB3401148.1"/>
    </source>
</evidence>
<dbReference type="AlphaFoldDB" id="A0A8S1EBW2"/>
<sequence length="723" mass="83112">MVASNVYNKEHTSKEVETETQVFEIENKKLQQYWQFASTTALIKAQTRKALKFLPKIEQIVFQQCASDAKTVVELSKCAVRVFDAKLSSSIESPPNPSTPQILKIEKIRVSPAEIVMERPSNSSEYYYSSMKQQWIRNPIRRQKIRRRLKRRDEMMEAYEKFLEEQRALKKAEDLNRKRNEVKELTSKVSRNLFGLPRHMKIPERKRREIKDMFSSAHFDFPKLATKYLGQFVGGNNVPHNHLDNIRRFRNHFQRVEKCNGYFKLMNDENKKIFDKLNLGINSRPPILDDQRSAIDEILEIINEFTSSEFAKQNKFSFLSPRILSIMPEGQRKNRLLSPTIFSFHRDGFFSLPDLFEIVSSNQRYQQLMLEAVLDLSGAGSAIEALLEKMEPSMKFMEEVQYPLVQKMSREDIRWLKTRQMFTDEQWREYEDYGVVHLTKEQLEMLYDDESKQFSSVTDLSIEERDERIEADIRKLAALGRPKWPFWDNNKRVKRAGGSGSASVNIPNYPYGEFINGVEFMTLKPYAFANLINFGVSMEAAILSPHAFISEIMRPEALKLDLLSPRAFVATVLSPSALIARILSPTAFRAEVLSPRALTAWVLSPEALVAEVLSPRFLEPRVLSPEAMVIDVLSPGILSPHVASFEALGVIILSPNILSPRIASEEKFIVEVLSPHILGGPHSVEEKEHDVAGGDIAYICPPFLSFLKHSHYKAQDTNVQEQT</sequence>
<dbReference type="PANTHER" id="PTHR21523">
    <property type="match status" value="1"/>
</dbReference>
<dbReference type="EMBL" id="CADEPM010000002">
    <property type="protein sequence ID" value="CAB3401148.1"/>
    <property type="molecule type" value="Genomic_DNA"/>
</dbReference>
<protein>
    <submittedName>
        <fullName evidence="1">Uncharacterized protein</fullName>
    </submittedName>
</protein>
<keyword evidence="2" id="KW-1185">Reference proteome</keyword>
<dbReference type="InterPro" id="IPR006954">
    <property type="entry name" value="Mlt-10-like"/>
</dbReference>
<proteinExistence type="predicted"/>
<dbReference type="PANTHER" id="PTHR21523:SF38">
    <property type="entry name" value="MLT-TEN (MLT-10) RELATED"/>
    <property type="match status" value="1"/>
</dbReference>
<evidence type="ECO:0000313" key="2">
    <source>
        <dbReference type="Proteomes" id="UP000494206"/>
    </source>
</evidence>
<name>A0A8S1EBW2_9PELO</name>
<reference evidence="1 2" key="1">
    <citation type="submission" date="2020-04" db="EMBL/GenBank/DDBJ databases">
        <authorList>
            <person name="Laetsch R D."/>
            <person name="Stevens L."/>
            <person name="Kumar S."/>
            <person name="Blaxter L. M."/>
        </authorList>
    </citation>
    <scope>NUCLEOTIDE SEQUENCE [LARGE SCALE GENOMIC DNA]</scope>
</reference>
<comment type="caution">
    <text evidence="1">The sequence shown here is derived from an EMBL/GenBank/DDBJ whole genome shotgun (WGS) entry which is preliminary data.</text>
</comment>